<comment type="similarity">
    <text evidence="1">Belongs to the MAF1 family.</text>
</comment>
<organism evidence="3 4">
    <name type="scientific">Trichuris muris</name>
    <name type="common">Mouse whipworm</name>
    <dbReference type="NCBI Taxonomy" id="70415"/>
    <lineage>
        <taxon>Eukaryota</taxon>
        <taxon>Metazoa</taxon>
        <taxon>Ecdysozoa</taxon>
        <taxon>Nematoda</taxon>
        <taxon>Enoplea</taxon>
        <taxon>Dorylaimia</taxon>
        <taxon>Trichinellida</taxon>
        <taxon>Trichuridae</taxon>
        <taxon>Trichuris</taxon>
    </lineage>
</organism>
<dbReference type="WBParaSite" id="TMUE_2000007779.1">
    <property type="protein sequence ID" value="TMUE_2000007779.1"/>
    <property type="gene ID" value="WBGene00290318"/>
</dbReference>
<sequence length="171" mass="19485">MVLFYLIETLNVCFLDYAFFNTSGRKFSKAPSIAHFMQSVDARLLLSVVNYNSFEVHLWAAIDVEIDLKDCVAFSYLPGSNGDLFTEPGCVWSFNNIVYNRRLKRILFFFFVSSCGSSICGAGRGRLQLAMGFGRLSCGGRLDVQPSFLSFVHQQHLRRSHNFRDRESALR</sequence>
<dbReference type="Pfam" id="PF09174">
    <property type="entry name" value="Maf1"/>
    <property type="match status" value="1"/>
</dbReference>
<dbReference type="Proteomes" id="UP000046395">
    <property type="component" value="Unassembled WGS sequence"/>
</dbReference>
<dbReference type="InterPro" id="IPR015257">
    <property type="entry name" value="Maf1"/>
</dbReference>
<dbReference type="PANTHER" id="PTHR22504">
    <property type="entry name" value="REPRESSOR OF RNA POLYMERASE III TRANSCRIPTION MAF1"/>
    <property type="match status" value="1"/>
</dbReference>
<dbReference type="GO" id="GO:0016480">
    <property type="term" value="P:negative regulation of transcription by RNA polymerase III"/>
    <property type="evidence" value="ECO:0007669"/>
    <property type="project" value="InterPro"/>
</dbReference>
<evidence type="ECO:0000313" key="4">
    <source>
        <dbReference type="WBParaSite" id="TMUE_2000007779.1"/>
    </source>
</evidence>
<name>A0A5S6QKS9_TRIMR</name>
<evidence type="ECO:0000313" key="3">
    <source>
        <dbReference type="Proteomes" id="UP000046395"/>
    </source>
</evidence>
<evidence type="ECO:0000256" key="1">
    <source>
        <dbReference type="ARBA" id="ARBA00006231"/>
    </source>
</evidence>
<accession>A0A5S6QKS9</accession>
<proteinExistence type="inferred from homology"/>
<dbReference type="STRING" id="70415.A0A5S6QKS9"/>
<keyword evidence="3" id="KW-1185">Reference proteome</keyword>
<protein>
    <recommendedName>
        <fullName evidence="2">Repressor of RNA polymerase III transcription MAF1 homolog</fullName>
    </recommendedName>
</protein>
<dbReference type="PANTHER" id="PTHR22504:SF0">
    <property type="entry name" value="REPRESSOR OF RNA POLYMERASE III TRANSCRIPTION MAF1 HOMOLOG"/>
    <property type="match status" value="1"/>
</dbReference>
<dbReference type="GO" id="GO:0005634">
    <property type="term" value="C:nucleus"/>
    <property type="evidence" value="ECO:0007669"/>
    <property type="project" value="TreeGrafter"/>
</dbReference>
<dbReference type="Gene3D" id="3.40.1000.50">
    <property type="entry name" value="Repressor of RNA polymerase III transcription Maf1"/>
    <property type="match status" value="1"/>
</dbReference>
<dbReference type="InterPro" id="IPR038564">
    <property type="entry name" value="Maf1_sf"/>
</dbReference>
<dbReference type="AlphaFoldDB" id="A0A5S6QKS9"/>
<dbReference type="GO" id="GO:0000994">
    <property type="term" value="F:RNA polymerase III core binding"/>
    <property type="evidence" value="ECO:0007669"/>
    <property type="project" value="TreeGrafter"/>
</dbReference>
<evidence type="ECO:0000256" key="2">
    <source>
        <dbReference type="ARBA" id="ARBA00020829"/>
    </source>
</evidence>
<reference evidence="4" key="1">
    <citation type="submission" date="2019-12" db="UniProtKB">
        <authorList>
            <consortium name="WormBaseParasite"/>
        </authorList>
    </citation>
    <scope>IDENTIFICATION</scope>
</reference>